<evidence type="ECO:0000256" key="8">
    <source>
        <dbReference type="SAM" id="SignalP"/>
    </source>
</evidence>
<evidence type="ECO:0000313" key="11">
    <source>
        <dbReference type="Proteomes" id="UP000307362"/>
    </source>
</evidence>
<feature type="transmembrane region" description="Helical" evidence="7">
    <location>
        <begin position="249"/>
        <end position="266"/>
    </location>
</feature>
<name>A0A5S3YWU9_9GAMM</name>
<evidence type="ECO:0000313" key="10">
    <source>
        <dbReference type="EMBL" id="TMP82452.1"/>
    </source>
</evidence>
<feature type="signal peptide" evidence="8">
    <location>
        <begin position="1"/>
        <end position="22"/>
    </location>
</feature>
<evidence type="ECO:0000259" key="9">
    <source>
        <dbReference type="PROSITE" id="PS50109"/>
    </source>
</evidence>
<keyword evidence="4" id="KW-0808">Transferase</keyword>
<keyword evidence="7" id="KW-0472">Membrane</keyword>
<dbReference type="SUPFAM" id="SSF47384">
    <property type="entry name" value="Homodimeric domain of signal transducing histidine kinase"/>
    <property type="match status" value="1"/>
</dbReference>
<evidence type="ECO:0000256" key="7">
    <source>
        <dbReference type="SAM" id="Phobius"/>
    </source>
</evidence>
<dbReference type="Pfam" id="PF00512">
    <property type="entry name" value="HisKA"/>
    <property type="match status" value="1"/>
</dbReference>
<keyword evidence="6" id="KW-0902">Two-component regulatory system</keyword>
<comment type="caution">
    <text evidence="10">The sequence shown here is derived from an EMBL/GenBank/DDBJ whole genome shotgun (WGS) entry which is preliminary data.</text>
</comment>
<reference evidence="10 11" key="1">
    <citation type="submission" date="2017-12" db="EMBL/GenBank/DDBJ databases">
        <authorList>
            <person name="Paulsen S."/>
            <person name="Gram L.K."/>
        </authorList>
    </citation>
    <scope>NUCLEOTIDE SEQUENCE [LARGE SCALE GENOMIC DNA]</scope>
    <source>
        <strain evidence="10 11">S1189</strain>
    </source>
</reference>
<dbReference type="PROSITE" id="PS50109">
    <property type="entry name" value="HIS_KIN"/>
    <property type="match status" value="1"/>
</dbReference>
<reference evidence="11" key="2">
    <citation type="submission" date="2019-06" db="EMBL/GenBank/DDBJ databases">
        <title>Co-occurence of chitin degradation, pigmentation and bioactivity in marine Pseudoalteromonas.</title>
        <authorList>
            <person name="Sonnenschein E.C."/>
            <person name="Bech P.K."/>
        </authorList>
    </citation>
    <scope>NUCLEOTIDE SEQUENCE [LARGE SCALE GENOMIC DNA]</scope>
    <source>
        <strain evidence="11">S1189</strain>
    </source>
</reference>
<comment type="catalytic activity">
    <reaction evidence="1">
        <text>ATP + protein L-histidine = ADP + protein N-phospho-L-histidine.</text>
        <dbReference type="EC" id="2.7.13.3"/>
    </reaction>
</comment>
<dbReference type="Gene3D" id="3.30.565.10">
    <property type="entry name" value="Histidine kinase-like ATPase, C-terminal domain"/>
    <property type="match status" value="1"/>
</dbReference>
<dbReference type="GO" id="GO:0004721">
    <property type="term" value="F:phosphoprotein phosphatase activity"/>
    <property type="evidence" value="ECO:0007669"/>
    <property type="project" value="TreeGrafter"/>
</dbReference>
<feature type="chain" id="PRO_5024353535" description="histidine kinase" evidence="8">
    <location>
        <begin position="23"/>
        <end position="649"/>
    </location>
</feature>
<keyword evidence="7" id="KW-1133">Transmembrane helix</keyword>
<dbReference type="InterPro" id="IPR050351">
    <property type="entry name" value="BphY/WalK/GraS-like"/>
</dbReference>
<evidence type="ECO:0000256" key="5">
    <source>
        <dbReference type="ARBA" id="ARBA00022777"/>
    </source>
</evidence>
<dbReference type="PANTHER" id="PTHR45453:SF1">
    <property type="entry name" value="PHOSPHATE REGULON SENSOR PROTEIN PHOR"/>
    <property type="match status" value="1"/>
</dbReference>
<evidence type="ECO:0000256" key="4">
    <source>
        <dbReference type="ARBA" id="ARBA00022679"/>
    </source>
</evidence>
<evidence type="ECO:0000256" key="3">
    <source>
        <dbReference type="ARBA" id="ARBA00022553"/>
    </source>
</evidence>
<feature type="domain" description="Histidine kinase" evidence="9">
    <location>
        <begin position="431"/>
        <end position="649"/>
    </location>
</feature>
<dbReference type="GO" id="GO:0005886">
    <property type="term" value="C:plasma membrane"/>
    <property type="evidence" value="ECO:0007669"/>
    <property type="project" value="TreeGrafter"/>
</dbReference>
<dbReference type="Gene3D" id="1.10.287.130">
    <property type="match status" value="1"/>
</dbReference>
<dbReference type="AlphaFoldDB" id="A0A5S3YWU9"/>
<sequence length="649" mass="73952">MRHIFYKLVFFIVSLMTLQVYAAQLSLDNDTAVHDLKLYGQLYFNYKNVPVSRSLVNDKEIWHKADAVKQKPKITSYSKLLKLDISNTSSEQTWYISFGYARLPLLRIYEVSTDSVVKVFELQPYHNYFDRKIDDPQLYVPVKLEQNSTKTLLIEYQTFANASANIRLHNYSHYLRTSQQSTMVNGAISGIVFAILLIILVNLFFNPNKTNVFYALWTFTFFMIVVDMAGFTSKYIWPHLGAESSKFSIFLMTTVPILHILFLKSFLQLQRYHKKLNITYKVVLALYTLLIPLSLWLNTVFFNLVLSSLIIPLFLYTVSWSWNQKAPGIRVFSLSLFNHVLFVNIFTIVGASFGNIFPNFAIADYIKVGYLLEVCLFTIALAIQNKSLQNQFVSYLQEQVGSLQENLSEEKLQHVSNINEVKIKEEQLFADLSHELRTPLTVMKIQVESLQHNIVDNVHLSYGKLMNKIDELNGFIDNLMKVTPSGEVYKNPNIKTVNIKGLLSSIKSIHDSSNTLSITTPDVMTYDVREQMRCFDYDQEGFKIVLEECYQNASSHGGAQVAVSVHVDNEKDEVVISIDNSGSTINEKDFNRIFSPLVRLDGSRQNGQSHNGMGLSLCKKIIESSNGQISAANSKLGGLAIHVIFPLKA</sequence>
<dbReference type="Proteomes" id="UP000307362">
    <property type="component" value="Unassembled WGS sequence"/>
</dbReference>
<dbReference type="InterPro" id="IPR003594">
    <property type="entry name" value="HATPase_dom"/>
</dbReference>
<gene>
    <name evidence="10" type="ORF">CWB73_03900</name>
</gene>
<dbReference type="SUPFAM" id="SSF55874">
    <property type="entry name" value="ATPase domain of HSP90 chaperone/DNA topoisomerase II/histidine kinase"/>
    <property type="match status" value="1"/>
</dbReference>
<dbReference type="InterPro" id="IPR036890">
    <property type="entry name" value="HATPase_C_sf"/>
</dbReference>
<dbReference type="PRINTS" id="PR00344">
    <property type="entry name" value="BCTRLSENSOR"/>
</dbReference>
<dbReference type="GO" id="GO:0000155">
    <property type="term" value="F:phosphorelay sensor kinase activity"/>
    <property type="evidence" value="ECO:0007669"/>
    <property type="project" value="InterPro"/>
</dbReference>
<dbReference type="GO" id="GO:0016036">
    <property type="term" value="P:cellular response to phosphate starvation"/>
    <property type="evidence" value="ECO:0007669"/>
    <property type="project" value="TreeGrafter"/>
</dbReference>
<dbReference type="SMART" id="SM00387">
    <property type="entry name" value="HATPase_c"/>
    <property type="match status" value="1"/>
</dbReference>
<dbReference type="PANTHER" id="PTHR45453">
    <property type="entry name" value="PHOSPHATE REGULON SENSOR PROTEIN PHOR"/>
    <property type="match status" value="1"/>
</dbReference>
<proteinExistence type="predicted"/>
<evidence type="ECO:0000256" key="6">
    <source>
        <dbReference type="ARBA" id="ARBA00023012"/>
    </source>
</evidence>
<accession>A0A5S3YWU9</accession>
<dbReference type="InterPro" id="IPR011623">
    <property type="entry name" value="7TMR_DISM_rcpt_extracell_dom1"/>
</dbReference>
<evidence type="ECO:0000256" key="2">
    <source>
        <dbReference type="ARBA" id="ARBA00012438"/>
    </source>
</evidence>
<dbReference type="Pfam" id="PF02518">
    <property type="entry name" value="HATPase_c"/>
    <property type="match status" value="1"/>
</dbReference>
<keyword evidence="5 10" id="KW-0418">Kinase</keyword>
<feature type="transmembrane region" description="Helical" evidence="7">
    <location>
        <begin position="278"/>
        <end position="295"/>
    </location>
</feature>
<dbReference type="Pfam" id="PF07695">
    <property type="entry name" value="7TMR-DISM_7TM"/>
    <property type="match status" value="1"/>
</dbReference>
<dbReference type="Gene3D" id="2.60.40.2380">
    <property type="match status" value="1"/>
</dbReference>
<dbReference type="InterPro" id="IPR004358">
    <property type="entry name" value="Sig_transdc_His_kin-like_C"/>
</dbReference>
<dbReference type="Pfam" id="PF07696">
    <property type="entry name" value="7TMR-DISMED2"/>
    <property type="match status" value="1"/>
</dbReference>
<keyword evidence="3" id="KW-0597">Phosphoprotein</keyword>
<dbReference type="InterPro" id="IPR003661">
    <property type="entry name" value="HisK_dim/P_dom"/>
</dbReference>
<feature type="transmembrane region" description="Helical" evidence="7">
    <location>
        <begin position="183"/>
        <end position="205"/>
    </location>
</feature>
<protein>
    <recommendedName>
        <fullName evidence="2">histidine kinase</fullName>
        <ecNumber evidence="2">2.7.13.3</ecNumber>
    </recommendedName>
</protein>
<dbReference type="EC" id="2.7.13.3" evidence="2"/>
<evidence type="ECO:0000256" key="1">
    <source>
        <dbReference type="ARBA" id="ARBA00000085"/>
    </source>
</evidence>
<keyword evidence="8" id="KW-0732">Signal</keyword>
<dbReference type="InterPro" id="IPR011622">
    <property type="entry name" value="7TMR_DISM_rcpt_extracell_dom2"/>
</dbReference>
<dbReference type="InterPro" id="IPR005467">
    <property type="entry name" value="His_kinase_dom"/>
</dbReference>
<dbReference type="InterPro" id="IPR036097">
    <property type="entry name" value="HisK_dim/P_sf"/>
</dbReference>
<organism evidence="10 11">
    <name type="scientific">Pseudoalteromonas phenolica</name>
    <dbReference type="NCBI Taxonomy" id="161398"/>
    <lineage>
        <taxon>Bacteria</taxon>
        <taxon>Pseudomonadati</taxon>
        <taxon>Pseudomonadota</taxon>
        <taxon>Gammaproteobacteria</taxon>
        <taxon>Alteromonadales</taxon>
        <taxon>Pseudoalteromonadaceae</taxon>
        <taxon>Pseudoalteromonas</taxon>
    </lineage>
</organism>
<feature type="transmembrane region" description="Helical" evidence="7">
    <location>
        <begin position="331"/>
        <end position="353"/>
    </location>
</feature>
<feature type="transmembrane region" description="Helical" evidence="7">
    <location>
        <begin position="365"/>
        <end position="383"/>
    </location>
</feature>
<keyword evidence="7" id="KW-0812">Transmembrane</keyword>
<feature type="transmembrane region" description="Helical" evidence="7">
    <location>
        <begin position="301"/>
        <end position="319"/>
    </location>
</feature>
<dbReference type="CDD" id="cd00082">
    <property type="entry name" value="HisKA"/>
    <property type="match status" value="1"/>
</dbReference>
<dbReference type="EMBL" id="PNCM01000010">
    <property type="protein sequence ID" value="TMP82452.1"/>
    <property type="molecule type" value="Genomic_DNA"/>
</dbReference>
<feature type="transmembrane region" description="Helical" evidence="7">
    <location>
        <begin position="212"/>
        <end position="237"/>
    </location>
</feature>